<dbReference type="EMBL" id="JAPJDO010000009">
    <property type="protein sequence ID" value="MCX2937594.1"/>
    <property type="molecule type" value="Genomic_DNA"/>
</dbReference>
<protein>
    <submittedName>
        <fullName evidence="2">Cutinase family protein</fullName>
    </submittedName>
</protein>
<keyword evidence="1" id="KW-0378">Hydrolase</keyword>
<gene>
    <name evidence="2" type="ORF">ORI27_12865</name>
</gene>
<keyword evidence="3" id="KW-1185">Reference proteome</keyword>
<dbReference type="SUPFAM" id="SSF53474">
    <property type="entry name" value="alpha/beta-Hydrolases"/>
    <property type="match status" value="1"/>
</dbReference>
<dbReference type="Proteomes" id="UP001300745">
    <property type="component" value="Unassembled WGS sequence"/>
</dbReference>
<comment type="caution">
    <text evidence="2">The sequence shown here is derived from an EMBL/GenBank/DDBJ whole genome shotgun (WGS) entry which is preliminary data.</text>
</comment>
<evidence type="ECO:0000256" key="1">
    <source>
        <dbReference type="ARBA" id="ARBA00022801"/>
    </source>
</evidence>
<dbReference type="Pfam" id="PF01083">
    <property type="entry name" value="Cutinase"/>
    <property type="match status" value="1"/>
</dbReference>
<evidence type="ECO:0000313" key="2">
    <source>
        <dbReference type="EMBL" id="MCX2937594.1"/>
    </source>
</evidence>
<sequence>MKTTLIWAPGTWEAEVAESRGEHPAEDNGFGLGLWLVDWRFEGRLDPARWSYRFLCPPGYKGSFGFIDGDGQNPEASLLNPSYEESVSAGVDYAIGVIKRTPGPLVLGGYSQGADLASRLVEEFTSGRLVDRRGDLDAVVTFGNPRRAQGREIEGQPALEFAGIGGGIEVRGVLWYDYCFPADMYGNANPNSFLHAGYELFTPAQLHNPWDYAKLLQDYITDGRLYSELGIKPDDWIWKITHPIEAFKLAGKVANTIVALGAFATTGAHGHYSDQPLWDGGEVPVFHAIHALNQLAVARVL</sequence>
<proteinExistence type="predicted"/>
<name>A0ABT3SDJ3_9MYCO</name>
<dbReference type="RefSeq" id="WP_265997241.1">
    <property type="nucleotide sequence ID" value="NZ_JAPJDN010000009.1"/>
</dbReference>
<dbReference type="InterPro" id="IPR029058">
    <property type="entry name" value="AB_hydrolase_fold"/>
</dbReference>
<dbReference type="InterPro" id="IPR000675">
    <property type="entry name" value="Cutinase/axe"/>
</dbReference>
<reference evidence="2 3" key="1">
    <citation type="submission" date="2022-11" db="EMBL/GenBank/DDBJ databases">
        <title>Mycobacterium sp. nov.</title>
        <authorList>
            <person name="Papic B."/>
            <person name="Spicic S."/>
            <person name="Duvnjak S."/>
        </authorList>
    </citation>
    <scope>NUCLEOTIDE SEQUENCE [LARGE SCALE GENOMIC DNA]</scope>
    <source>
        <strain evidence="2 3">CVI_P4</strain>
    </source>
</reference>
<dbReference type="Gene3D" id="3.40.50.1820">
    <property type="entry name" value="alpha/beta hydrolase"/>
    <property type="match status" value="1"/>
</dbReference>
<dbReference type="SMART" id="SM01110">
    <property type="entry name" value="Cutinase"/>
    <property type="match status" value="1"/>
</dbReference>
<organism evidence="2 3">
    <name type="scientific">Mycobacterium pinniadriaticum</name>
    <dbReference type="NCBI Taxonomy" id="2994102"/>
    <lineage>
        <taxon>Bacteria</taxon>
        <taxon>Bacillati</taxon>
        <taxon>Actinomycetota</taxon>
        <taxon>Actinomycetes</taxon>
        <taxon>Mycobacteriales</taxon>
        <taxon>Mycobacteriaceae</taxon>
        <taxon>Mycobacterium</taxon>
    </lineage>
</organism>
<accession>A0ABT3SDJ3</accession>
<evidence type="ECO:0000313" key="3">
    <source>
        <dbReference type="Proteomes" id="UP001300745"/>
    </source>
</evidence>